<organism evidence="1 2">
    <name type="scientific">Solanum commersonii</name>
    <name type="common">Commerson's wild potato</name>
    <name type="synonym">Commerson's nightshade</name>
    <dbReference type="NCBI Taxonomy" id="4109"/>
    <lineage>
        <taxon>Eukaryota</taxon>
        <taxon>Viridiplantae</taxon>
        <taxon>Streptophyta</taxon>
        <taxon>Embryophyta</taxon>
        <taxon>Tracheophyta</taxon>
        <taxon>Spermatophyta</taxon>
        <taxon>Magnoliopsida</taxon>
        <taxon>eudicotyledons</taxon>
        <taxon>Gunneridae</taxon>
        <taxon>Pentapetalae</taxon>
        <taxon>asterids</taxon>
        <taxon>lamiids</taxon>
        <taxon>Solanales</taxon>
        <taxon>Solanaceae</taxon>
        <taxon>Solanoideae</taxon>
        <taxon>Solaneae</taxon>
        <taxon>Solanum</taxon>
    </lineage>
</organism>
<evidence type="ECO:0000313" key="2">
    <source>
        <dbReference type="Proteomes" id="UP000824120"/>
    </source>
</evidence>
<dbReference type="AlphaFoldDB" id="A0A9J5WZN3"/>
<comment type="caution">
    <text evidence="1">The sequence shown here is derived from an EMBL/GenBank/DDBJ whole genome shotgun (WGS) entry which is preliminary data.</text>
</comment>
<reference evidence="1 2" key="1">
    <citation type="submission" date="2020-09" db="EMBL/GenBank/DDBJ databases">
        <title>De no assembly of potato wild relative species, Solanum commersonii.</title>
        <authorList>
            <person name="Cho K."/>
        </authorList>
    </citation>
    <scope>NUCLEOTIDE SEQUENCE [LARGE SCALE GENOMIC DNA]</scope>
    <source>
        <strain evidence="1">LZ3.2</strain>
        <tissue evidence="1">Leaf</tissue>
    </source>
</reference>
<dbReference type="EMBL" id="JACXVP010000010">
    <property type="protein sequence ID" value="KAG5580376.1"/>
    <property type="molecule type" value="Genomic_DNA"/>
</dbReference>
<gene>
    <name evidence="1" type="ORF">H5410_051003</name>
</gene>
<dbReference type="Proteomes" id="UP000824120">
    <property type="component" value="Chromosome 10"/>
</dbReference>
<proteinExistence type="predicted"/>
<sequence length="88" mass="10393">MVLLAHKSINCVRPEKRTYHLELRYDLILFTELAREFKCVTDEQRRRVNQGILADFKSAFVRIGKGSDHDFYIYCISWSLLRNVKIGS</sequence>
<accession>A0A9J5WZN3</accession>
<protein>
    <submittedName>
        <fullName evidence="1">Uncharacterized protein</fullName>
    </submittedName>
</protein>
<evidence type="ECO:0000313" key="1">
    <source>
        <dbReference type="EMBL" id="KAG5580376.1"/>
    </source>
</evidence>
<name>A0A9J5WZN3_SOLCO</name>
<keyword evidence="2" id="KW-1185">Reference proteome</keyword>